<accession>A0A1G2ER00</accession>
<dbReference type="AlphaFoldDB" id="A0A1G2ER00"/>
<comment type="caution">
    <text evidence="1">The sequence shown here is derived from an EMBL/GenBank/DDBJ whole genome shotgun (WGS) entry which is preliminary data.</text>
</comment>
<dbReference type="CDD" id="cd02947">
    <property type="entry name" value="TRX_family"/>
    <property type="match status" value="1"/>
</dbReference>
<reference evidence="1 2" key="1">
    <citation type="journal article" date="2016" name="Nat. Commun.">
        <title>Thousands of microbial genomes shed light on interconnected biogeochemical processes in an aquifer system.</title>
        <authorList>
            <person name="Anantharaman K."/>
            <person name="Brown C.T."/>
            <person name="Hug L.A."/>
            <person name="Sharon I."/>
            <person name="Castelle C.J."/>
            <person name="Probst A.J."/>
            <person name="Thomas B.C."/>
            <person name="Singh A."/>
            <person name="Wilkins M.J."/>
            <person name="Karaoz U."/>
            <person name="Brodie E.L."/>
            <person name="Williams K.H."/>
            <person name="Hubbard S.S."/>
            <person name="Banfield J.F."/>
        </authorList>
    </citation>
    <scope>NUCLEOTIDE SEQUENCE [LARGE SCALE GENOMIC DNA]</scope>
</reference>
<dbReference type="STRING" id="1801677.A2365_03525"/>
<dbReference type="Proteomes" id="UP000177740">
    <property type="component" value="Unassembled WGS sequence"/>
</dbReference>
<evidence type="ECO:0008006" key="3">
    <source>
        <dbReference type="Google" id="ProtNLM"/>
    </source>
</evidence>
<protein>
    <recommendedName>
        <fullName evidence="3">Thioredoxin domain-containing protein</fullName>
    </recommendedName>
</protein>
<gene>
    <name evidence="1" type="ORF">A2365_03525</name>
</gene>
<dbReference type="Gene3D" id="3.40.30.10">
    <property type="entry name" value="Glutaredoxin"/>
    <property type="match status" value="1"/>
</dbReference>
<organism evidence="1 2">
    <name type="scientific">Candidatus Nealsonbacteria bacterium RIFOXYB1_FULL_40_15</name>
    <dbReference type="NCBI Taxonomy" id="1801677"/>
    <lineage>
        <taxon>Bacteria</taxon>
        <taxon>Candidatus Nealsoniibacteriota</taxon>
    </lineage>
</organism>
<dbReference type="InterPro" id="IPR036249">
    <property type="entry name" value="Thioredoxin-like_sf"/>
</dbReference>
<evidence type="ECO:0000313" key="1">
    <source>
        <dbReference type="EMBL" id="OGZ27688.1"/>
    </source>
</evidence>
<evidence type="ECO:0000313" key="2">
    <source>
        <dbReference type="Proteomes" id="UP000177740"/>
    </source>
</evidence>
<dbReference type="EMBL" id="MHMM01000004">
    <property type="protein sequence ID" value="OGZ27688.1"/>
    <property type="molecule type" value="Genomic_DNA"/>
</dbReference>
<proteinExistence type="predicted"/>
<sequence length="243" mass="26294">MNKFIIPLVVILAALIIGGALAYNSYSKCTVSSGGANIISSADAGNKLIDFVNNNILRGQATASLIDTFEENGVYKVKFDVSGQQAEWRITKDGSFIFPQTIDLAEVEDPADNTGTTVGNFSVSSEEICYEDGKPVVYFFGSESCPHCVWEKPVIRGVASKFEGLIAYHENIDNDADQDIFKKYSTGGIPTLVIGCKYYRVGSGEQSGEETEGKNLAALMCKLTQNQPEEACEGLEDLVNSIN</sequence>
<name>A0A1G2ER00_9BACT</name>
<dbReference type="SUPFAM" id="SSF52833">
    <property type="entry name" value="Thioredoxin-like"/>
    <property type="match status" value="1"/>
</dbReference>